<dbReference type="PROSITE" id="PS51186">
    <property type="entry name" value="GNAT"/>
    <property type="match status" value="1"/>
</dbReference>
<proteinExistence type="predicted"/>
<accession>A0A1V4SFE4</accession>
<dbReference type="SUPFAM" id="SSF55729">
    <property type="entry name" value="Acyl-CoA N-acyltransferases (Nat)"/>
    <property type="match status" value="1"/>
</dbReference>
<keyword evidence="3" id="KW-1185">Reference proteome</keyword>
<keyword evidence="2" id="KW-0808">Transferase</keyword>
<evidence type="ECO:0000313" key="2">
    <source>
        <dbReference type="EMBL" id="OPX42185.1"/>
    </source>
</evidence>
<sequence length="157" mass="18773">MMNISLLKAEPSDAERLLEIQKICFLPHLERYQDYETSPAMASLERIKWQIENEDFFKILLKDIWVGSISIRKMDEMEYYYLHIINILPKYQGMGIGQAVIRFSEEKFPNAKKWCLETLEDMPYNRHVYEKAGYIFTGKTEKINDKLTLVYYQKEII</sequence>
<dbReference type="EMBL" id="MZGX01000033">
    <property type="protein sequence ID" value="OPX42185.1"/>
    <property type="molecule type" value="Genomic_DNA"/>
</dbReference>
<evidence type="ECO:0000259" key="1">
    <source>
        <dbReference type="PROSITE" id="PS51186"/>
    </source>
</evidence>
<dbReference type="STRING" id="48256.CLHUN_39720"/>
<dbReference type="Proteomes" id="UP000191554">
    <property type="component" value="Unassembled WGS sequence"/>
</dbReference>
<dbReference type="GO" id="GO:0016747">
    <property type="term" value="F:acyltransferase activity, transferring groups other than amino-acyl groups"/>
    <property type="evidence" value="ECO:0007669"/>
    <property type="project" value="InterPro"/>
</dbReference>
<dbReference type="RefSeq" id="WP_080066434.1">
    <property type="nucleotide sequence ID" value="NZ_MZGX01000033.1"/>
</dbReference>
<dbReference type="InterPro" id="IPR000182">
    <property type="entry name" value="GNAT_dom"/>
</dbReference>
<dbReference type="Gene3D" id="3.40.630.30">
    <property type="match status" value="1"/>
</dbReference>
<reference evidence="2 3" key="1">
    <citation type="submission" date="2017-03" db="EMBL/GenBank/DDBJ databases">
        <title>Genome sequence of Clostridium hungatei DSM 14427.</title>
        <authorList>
            <person name="Poehlein A."/>
            <person name="Daniel R."/>
        </authorList>
    </citation>
    <scope>NUCLEOTIDE SEQUENCE [LARGE SCALE GENOMIC DNA]</scope>
    <source>
        <strain evidence="2 3">DSM 14427</strain>
    </source>
</reference>
<feature type="domain" description="N-acetyltransferase" evidence="1">
    <location>
        <begin position="4"/>
        <end position="157"/>
    </location>
</feature>
<evidence type="ECO:0000313" key="3">
    <source>
        <dbReference type="Proteomes" id="UP000191554"/>
    </source>
</evidence>
<comment type="caution">
    <text evidence="2">The sequence shown here is derived from an EMBL/GenBank/DDBJ whole genome shotgun (WGS) entry which is preliminary data.</text>
</comment>
<dbReference type="CDD" id="cd04301">
    <property type="entry name" value="NAT_SF"/>
    <property type="match status" value="1"/>
</dbReference>
<dbReference type="OrthoDB" id="9786032at2"/>
<gene>
    <name evidence="2" type="ORF">CLHUN_39720</name>
</gene>
<dbReference type="Pfam" id="PF13673">
    <property type="entry name" value="Acetyltransf_10"/>
    <property type="match status" value="1"/>
</dbReference>
<name>A0A1V4SFE4_RUMHU</name>
<organism evidence="2 3">
    <name type="scientific">Ruminiclostridium hungatei</name>
    <name type="common">Clostridium hungatei</name>
    <dbReference type="NCBI Taxonomy" id="48256"/>
    <lineage>
        <taxon>Bacteria</taxon>
        <taxon>Bacillati</taxon>
        <taxon>Bacillota</taxon>
        <taxon>Clostridia</taxon>
        <taxon>Eubacteriales</taxon>
        <taxon>Oscillospiraceae</taxon>
        <taxon>Ruminiclostridium</taxon>
    </lineage>
</organism>
<protein>
    <submittedName>
        <fullName evidence="2">Acetyltransferase (GNAT) family protein</fullName>
    </submittedName>
</protein>
<dbReference type="InterPro" id="IPR016181">
    <property type="entry name" value="Acyl_CoA_acyltransferase"/>
</dbReference>
<dbReference type="AlphaFoldDB" id="A0A1V4SFE4"/>